<proteinExistence type="predicted"/>
<dbReference type="SUPFAM" id="SSF56112">
    <property type="entry name" value="Protein kinase-like (PK-like)"/>
    <property type="match status" value="1"/>
</dbReference>
<name>A0A2W0H6Z7_9BACI</name>
<keyword evidence="3" id="KW-1185">Reference proteome</keyword>
<dbReference type="GO" id="GO:0016740">
    <property type="term" value="F:transferase activity"/>
    <property type="evidence" value="ECO:0007669"/>
    <property type="project" value="UniProtKB-KW"/>
</dbReference>
<evidence type="ECO:0000313" key="3">
    <source>
        <dbReference type="Proteomes" id="UP000248066"/>
    </source>
</evidence>
<dbReference type="Gene3D" id="3.90.1200.10">
    <property type="match status" value="1"/>
</dbReference>
<feature type="domain" description="Aminoglycoside phosphotransferase" evidence="1">
    <location>
        <begin position="18"/>
        <end position="236"/>
    </location>
</feature>
<dbReference type="PANTHER" id="PTHR41283">
    <property type="entry name" value="AMINOGLYCOSIDE PHOSPHOTRANSFERASE"/>
    <property type="match status" value="1"/>
</dbReference>
<dbReference type="AlphaFoldDB" id="A0A2W0H6Z7"/>
<dbReference type="InterPro" id="IPR002575">
    <property type="entry name" value="Aminoglycoside_PTrfase"/>
</dbReference>
<protein>
    <submittedName>
        <fullName evidence="2">Aminoglycoside phosphotransferase</fullName>
    </submittedName>
</protein>
<sequence>MESQIREKISILKDAKSVRRLHKGFSDDQKYVIDEEWLLRVFSSREDERRKTEFDTIRRLSTLSDRIPEAVRYDVLQDEGLSFMVLGFVAGEDGEAALPKMLEKDQYLAGVEASKELAKLHQLPAPQETEPWYEVKKQKNSRYIEGLRELDIEPAMAQTLSTYLCEHEHLMKDRPNRFQHDDFLPSNLIFKDGRFAGLIDFQRMDWGDPLHDLQKLGFFSKQVSVPFSRGAIDGYREHVSSDEKFWRLYAYYSAVHVVSSLVWAKKEGPDVYDQVYGYALEVMDDHDSFTREIPKWYRTSGGIADAGHPS</sequence>
<gene>
    <name evidence="2" type="ORF">CR205_03240</name>
</gene>
<dbReference type="EMBL" id="PDOF01000001">
    <property type="protein sequence ID" value="PYZ97624.1"/>
    <property type="molecule type" value="Genomic_DNA"/>
</dbReference>
<evidence type="ECO:0000313" key="2">
    <source>
        <dbReference type="EMBL" id="PYZ97624.1"/>
    </source>
</evidence>
<dbReference type="RefSeq" id="WP_110516885.1">
    <property type="nucleotide sequence ID" value="NZ_PDOF01000001.1"/>
</dbReference>
<dbReference type="Proteomes" id="UP000248066">
    <property type="component" value="Unassembled WGS sequence"/>
</dbReference>
<comment type="caution">
    <text evidence="2">The sequence shown here is derived from an EMBL/GenBank/DDBJ whole genome shotgun (WGS) entry which is preliminary data.</text>
</comment>
<accession>A0A2W0H6Z7</accession>
<dbReference type="Pfam" id="PF01636">
    <property type="entry name" value="APH"/>
    <property type="match status" value="1"/>
</dbReference>
<organism evidence="2 3">
    <name type="scientific">Alteribacter lacisalsi</name>
    <dbReference type="NCBI Taxonomy" id="2045244"/>
    <lineage>
        <taxon>Bacteria</taxon>
        <taxon>Bacillati</taxon>
        <taxon>Bacillota</taxon>
        <taxon>Bacilli</taxon>
        <taxon>Bacillales</taxon>
        <taxon>Bacillaceae</taxon>
        <taxon>Alteribacter</taxon>
    </lineage>
</organism>
<reference evidence="2 3" key="1">
    <citation type="submission" date="2017-10" db="EMBL/GenBank/DDBJ databases">
        <title>Bacillus sp. nov., a halophilic bacterium isolated from a Yangshapao Lake.</title>
        <authorList>
            <person name="Wang H."/>
        </authorList>
    </citation>
    <scope>NUCLEOTIDE SEQUENCE [LARGE SCALE GENOMIC DNA]</scope>
    <source>
        <strain evidence="2 3">YSP-3</strain>
    </source>
</reference>
<dbReference type="InterPro" id="IPR011009">
    <property type="entry name" value="Kinase-like_dom_sf"/>
</dbReference>
<dbReference type="OrthoDB" id="334783at2"/>
<keyword evidence="2" id="KW-0808">Transferase</keyword>
<evidence type="ECO:0000259" key="1">
    <source>
        <dbReference type="Pfam" id="PF01636"/>
    </source>
</evidence>
<dbReference type="PANTHER" id="PTHR41283:SF1">
    <property type="entry name" value="AMINOGLYCOSIDE PHOSPHOTRANSFERASE DOMAIN-CONTAINING PROTEIN"/>
    <property type="match status" value="1"/>
</dbReference>